<accession>A0A3M7PLH8</accession>
<evidence type="ECO:0000313" key="1">
    <source>
        <dbReference type="EMBL" id="RMZ99919.1"/>
    </source>
</evidence>
<proteinExistence type="predicted"/>
<organism evidence="1 2">
    <name type="scientific">Brachionus plicatilis</name>
    <name type="common">Marine rotifer</name>
    <name type="synonym">Brachionus muelleri</name>
    <dbReference type="NCBI Taxonomy" id="10195"/>
    <lineage>
        <taxon>Eukaryota</taxon>
        <taxon>Metazoa</taxon>
        <taxon>Spiralia</taxon>
        <taxon>Gnathifera</taxon>
        <taxon>Rotifera</taxon>
        <taxon>Eurotatoria</taxon>
        <taxon>Monogononta</taxon>
        <taxon>Pseudotrocha</taxon>
        <taxon>Ploima</taxon>
        <taxon>Brachionidae</taxon>
        <taxon>Brachionus</taxon>
    </lineage>
</organism>
<evidence type="ECO:0000313" key="2">
    <source>
        <dbReference type="Proteomes" id="UP000276133"/>
    </source>
</evidence>
<dbReference type="AlphaFoldDB" id="A0A3M7PLH8"/>
<dbReference type="Proteomes" id="UP000276133">
    <property type="component" value="Unassembled WGS sequence"/>
</dbReference>
<dbReference type="EMBL" id="REGN01009996">
    <property type="protein sequence ID" value="RMZ99919.1"/>
    <property type="molecule type" value="Genomic_DNA"/>
</dbReference>
<gene>
    <name evidence="1" type="ORF">BpHYR1_021919</name>
</gene>
<comment type="caution">
    <text evidence="1">The sequence shown here is derived from an EMBL/GenBank/DDBJ whole genome shotgun (WGS) entry which is preliminary data.</text>
</comment>
<name>A0A3M7PLH8_BRAPC</name>
<protein>
    <submittedName>
        <fullName evidence="1">Uncharacterized protein</fullName>
    </submittedName>
</protein>
<sequence length="68" mass="7951">MKYLTKLNGLFKINFVITTLCNFQSCISYRGLQNSTNFIEIRFQCVQAQFRVHETHLSIFFSLILGVD</sequence>
<reference evidence="1 2" key="1">
    <citation type="journal article" date="2018" name="Sci. Rep.">
        <title>Genomic signatures of local adaptation to the degree of environmental predictability in rotifers.</title>
        <authorList>
            <person name="Franch-Gras L."/>
            <person name="Hahn C."/>
            <person name="Garcia-Roger E.M."/>
            <person name="Carmona M.J."/>
            <person name="Serra M."/>
            <person name="Gomez A."/>
        </authorList>
    </citation>
    <scope>NUCLEOTIDE SEQUENCE [LARGE SCALE GENOMIC DNA]</scope>
    <source>
        <strain evidence="1">HYR1</strain>
    </source>
</reference>
<keyword evidence="2" id="KW-1185">Reference proteome</keyword>